<dbReference type="HOGENOM" id="CLU_017554_3_0_1"/>
<keyword evidence="3 10" id="KW-0375">Hydrogen ion transport</keyword>
<dbReference type="Gene3D" id="3.30.70.1180">
    <property type="entry name" value="Vacuolar atp synthase subunit c, domain 1"/>
    <property type="match status" value="1"/>
</dbReference>
<dbReference type="FunFam" id="3.30.70.100:FF:000002">
    <property type="entry name" value="V-type proton ATPase subunit C"/>
    <property type="match status" value="1"/>
</dbReference>
<organism evidence="11 12">
    <name type="scientific">Equus caballus</name>
    <name type="common">Horse</name>
    <dbReference type="NCBI Taxonomy" id="9796"/>
    <lineage>
        <taxon>Eukaryota</taxon>
        <taxon>Metazoa</taxon>
        <taxon>Chordata</taxon>
        <taxon>Craniata</taxon>
        <taxon>Vertebrata</taxon>
        <taxon>Euteleostomi</taxon>
        <taxon>Mammalia</taxon>
        <taxon>Eutheria</taxon>
        <taxon>Laurasiatheria</taxon>
        <taxon>Perissodactyla</taxon>
        <taxon>Equidae</taxon>
        <taxon>Equus</taxon>
    </lineage>
</organism>
<dbReference type="PANTHER" id="PTHR10137">
    <property type="entry name" value="V-TYPE PROTON ATPASE SUBUNIT C"/>
    <property type="match status" value="1"/>
</dbReference>
<name>A0A3Q2I3H9_HORSE</name>
<dbReference type="AlphaFoldDB" id="A0A3Q2I3H9"/>
<keyword evidence="12" id="KW-1185">Reference proteome</keyword>
<sequence>MTEFWLISAPGEKTCQQTWEKLHAATTKNNNLAISSKFNIPDLKVGTLDVLVGLSDELAKLDAFVEGVVKKVAQYMADVLEDSKDKVQENLLANGVDLVTYITRFQWDMAKYPIKQSLKNISEIIAKGVTQIDNDLKSRASAYNNLKGNLQNLERKNAGSLLTRSLAEIVKKDDFVLDSEYLITLLVVVPKLNHNDWIKQYETLADMVVPRSSNVLSEDQDSYLCNVTLFRKAVDDFRHKARENKFIVRDFQYNEEEMKADKEEMNRLSTDKKKQFGPLVRWLKVNFSEAFIAWIHMKADKEEMNRLSTDKKKQFGPLVRWLKVNFSEAFIAWIHVKALRVFVESVLRYGLPVNFQAMLLQPNKKTMKKLREVLYELYKHLDSSAAAIIDAPMDIPGLNLSQQEYYPYVYYKIDCNLLEFK</sequence>
<keyword evidence="5 10" id="KW-0406">Ion transport</keyword>
<evidence type="ECO:0000256" key="4">
    <source>
        <dbReference type="ARBA" id="ARBA00022990"/>
    </source>
</evidence>
<evidence type="ECO:0000313" key="12">
    <source>
        <dbReference type="Proteomes" id="UP000002281"/>
    </source>
</evidence>
<dbReference type="FunFam" id="1.20.1460.10:FF:000004">
    <property type="entry name" value="V-type proton ATPase subunit C"/>
    <property type="match status" value="1"/>
</dbReference>
<comment type="subcellular location">
    <subcellularLocation>
        <location evidence="6">Cytoplasmic vesicle</location>
        <location evidence="6">Clathrin-coated vesicle membrane</location>
        <topology evidence="6">Peripheral membrane protein</topology>
    </subcellularLocation>
    <subcellularLocation>
        <location evidence="7">Cytoplasmic vesicle</location>
        <location evidence="7">Secretory vesicle</location>
        <location evidence="7">Synaptic vesicle membrane</location>
        <topology evidence="7">Peripheral membrane protein</topology>
    </subcellularLocation>
</comment>
<dbReference type="FunFam" id="3.30.70.1180:FF:000003">
    <property type="entry name" value="V-type proton ATPase subunit C"/>
    <property type="match status" value="1"/>
</dbReference>
<evidence type="ECO:0000256" key="2">
    <source>
        <dbReference type="ARBA" id="ARBA00022448"/>
    </source>
</evidence>
<dbReference type="GO" id="GO:0030665">
    <property type="term" value="C:clathrin-coated vesicle membrane"/>
    <property type="evidence" value="ECO:0007669"/>
    <property type="project" value="UniProtKB-SubCell"/>
</dbReference>
<dbReference type="InterPro" id="IPR036132">
    <property type="entry name" value="Vac_ATP_synth_c_sf"/>
</dbReference>
<reference evidence="11" key="3">
    <citation type="submission" date="2025-09" db="UniProtKB">
        <authorList>
            <consortium name="Ensembl"/>
        </authorList>
    </citation>
    <scope>IDENTIFICATION</scope>
    <source>
        <strain evidence="11">Thoroughbred</strain>
    </source>
</reference>
<evidence type="ECO:0000256" key="10">
    <source>
        <dbReference type="RuleBase" id="RU364010"/>
    </source>
</evidence>
<dbReference type="InterPro" id="IPR004907">
    <property type="entry name" value="ATPase_V1-cplx_csu"/>
</dbReference>
<evidence type="ECO:0000256" key="1">
    <source>
        <dbReference type="ARBA" id="ARBA00006138"/>
    </source>
</evidence>
<proteinExistence type="inferred from homology"/>
<keyword evidence="2 10" id="KW-0813">Transport</keyword>
<dbReference type="Gene3D" id="1.20.1460.10">
    <property type="entry name" value="subunit c (vma5p) of the yeast v-atpase, domain 2"/>
    <property type="match status" value="2"/>
</dbReference>
<reference evidence="11" key="2">
    <citation type="submission" date="2025-08" db="UniProtKB">
        <authorList>
            <consortium name="Ensembl"/>
        </authorList>
    </citation>
    <scope>IDENTIFICATION</scope>
    <source>
        <strain evidence="11">Thoroughbred</strain>
    </source>
</reference>
<evidence type="ECO:0000256" key="5">
    <source>
        <dbReference type="ARBA" id="ARBA00023065"/>
    </source>
</evidence>
<reference evidence="11 12" key="1">
    <citation type="journal article" date="2009" name="Science">
        <title>Genome sequence, comparative analysis, and population genetics of the domestic horse.</title>
        <authorList>
            <consortium name="Broad Institute Genome Sequencing Platform"/>
            <consortium name="Broad Institute Whole Genome Assembly Team"/>
            <person name="Wade C.M."/>
            <person name="Giulotto E."/>
            <person name="Sigurdsson S."/>
            <person name="Zoli M."/>
            <person name="Gnerre S."/>
            <person name="Imsland F."/>
            <person name="Lear T.L."/>
            <person name="Adelson D.L."/>
            <person name="Bailey E."/>
            <person name="Bellone R.R."/>
            <person name="Bloecker H."/>
            <person name="Distl O."/>
            <person name="Edgar R.C."/>
            <person name="Garber M."/>
            <person name="Leeb T."/>
            <person name="Mauceli E."/>
            <person name="MacLeod J.N."/>
            <person name="Penedo M.C.T."/>
            <person name="Raison J.M."/>
            <person name="Sharpe T."/>
            <person name="Vogel J."/>
            <person name="Andersson L."/>
            <person name="Antczak D.F."/>
            <person name="Biagi T."/>
            <person name="Binns M.M."/>
            <person name="Chowdhary B.P."/>
            <person name="Coleman S.J."/>
            <person name="Della Valle G."/>
            <person name="Fryc S."/>
            <person name="Guerin G."/>
            <person name="Hasegawa T."/>
            <person name="Hill E.W."/>
            <person name="Jurka J."/>
            <person name="Kiialainen A."/>
            <person name="Lindgren G."/>
            <person name="Liu J."/>
            <person name="Magnani E."/>
            <person name="Mickelson J.R."/>
            <person name="Murray J."/>
            <person name="Nergadze S.G."/>
            <person name="Onofrio R."/>
            <person name="Pedroni S."/>
            <person name="Piras M.F."/>
            <person name="Raudsepp T."/>
            <person name="Rocchi M."/>
            <person name="Roeed K.H."/>
            <person name="Ryder O.A."/>
            <person name="Searle S."/>
            <person name="Skow L."/>
            <person name="Swinburne J.E."/>
            <person name="Syvaenen A.C."/>
            <person name="Tozaki T."/>
            <person name="Valberg S.J."/>
            <person name="Vaudin M."/>
            <person name="White J.R."/>
            <person name="Zody M.C."/>
            <person name="Lander E.S."/>
            <person name="Lindblad-Toh K."/>
        </authorList>
    </citation>
    <scope>NUCLEOTIDE SEQUENCE [LARGE SCALE GENOMIC DNA]</scope>
    <source>
        <strain evidence="11 12">Thoroughbred</strain>
    </source>
</reference>
<evidence type="ECO:0000256" key="8">
    <source>
        <dbReference type="ARBA" id="ARBA00046006"/>
    </source>
</evidence>
<dbReference type="SUPFAM" id="SSF118203">
    <property type="entry name" value="Vacuolar ATP synthase subunit C"/>
    <property type="match status" value="2"/>
</dbReference>
<dbReference type="Pfam" id="PF03223">
    <property type="entry name" value="V-ATPase_C"/>
    <property type="match status" value="1"/>
</dbReference>
<dbReference type="GO" id="GO:0033180">
    <property type="term" value="C:proton-transporting V-type ATPase, V1 domain"/>
    <property type="evidence" value="ECO:0007669"/>
    <property type="project" value="InterPro"/>
</dbReference>
<gene>
    <name evidence="11" type="primary">ATP6V1C1</name>
</gene>
<evidence type="ECO:0000256" key="3">
    <source>
        <dbReference type="ARBA" id="ARBA00022781"/>
    </source>
</evidence>
<evidence type="ECO:0000313" key="11">
    <source>
        <dbReference type="Ensembl" id="ENSECAP00000041775.2"/>
    </source>
</evidence>
<comment type="subunit">
    <text evidence="9">V-ATPase is a heteromultimeric enzyme made up of two complexes: the ATP-hydrolytic V1 complex and the proton translocation V0 complex. The V1 complex consists of three catalytic AB heterodimers that form a heterohexamer, three peripheral stalks each consisting of EG heterodimers, one central rotor including subunits D and F, and the regulatory subunits C and H. The proton translocation complex V0 consists of the proton transport subunit a, a ring of proteolipid subunits c9c'', rotary subunit d, subunits e and f, and the accessory subunits ATP6AP1/Ac45 and ATP6AP2/PRR.</text>
</comment>
<accession>A0A3Q2I3H9</accession>
<evidence type="ECO:0000256" key="6">
    <source>
        <dbReference type="ARBA" id="ARBA00029434"/>
    </source>
</evidence>
<dbReference type="CDD" id="cd14785">
    <property type="entry name" value="V-ATPase_C"/>
    <property type="match status" value="1"/>
</dbReference>
<dbReference type="GO" id="GO:0030672">
    <property type="term" value="C:synaptic vesicle membrane"/>
    <property type="evidence" value="ECO:0007669"/>
    <property type="project" value="UniProtKB-SubCell"/>
</dbReference>
<evidence type="ECO:0000256" key="9">
    <source>
        <dbReference type="ARBA" id="ARBA00046696"/>
    </source>
</evidence>
<keyword evidence="4" id="KW-0007">Acetylation</keyword>
<dbReference type="GO" id="GO:0046961">
    <property type="term" value="F:proton-transporting ATPase activity, rotational mechanism"/>
    <property type="evidence" value="ECO:0007669"/>
    <property type="project" value="InterPro"/>
</dbReference>
<dbReference type="Ensembl" id="ENSECAT00000038399.3">
    <property type="protein sequence ID" value="ENSECAP00000041775.2"/>
    <property type="gene ID" value="ENSECAG00000024964.4"/>
</dbReference>
<dbReference type="Gene3D" id="3.30.70.100">
    <property type="match status" value="1"/>
</dbReference>
<comment type="subunit">
    <text evidence="10">V-ATPase is a heteromultimeric enzyme made up of two complexes: the ATP-hydrolytic V1 complex and the proton translocation V0 complex. The V1 complex consists of three catalytic AB heterodimers that form a heterohexamer, three peripheral stalks each consisting of EG heterodimers, one central rotor including subunits D and F, and the regulatory subunits C and H. The proton translocation complex V0 consists of the proton transport subunit a, a ring of proteolipid subunits c9c'', rotary subunit d, subunits e and f, and two accessory subunits.</text>
</comment>
<evidence type="ECO:0000256" key="7">
    <source>
        <dbReference type="ARBA" id="ARBA00037827"/>
    </source>
</evidence>
<dbReference type="Proteomes" id="UP000002281">
    <property type="component" value="Chromosome 9"/>
</dbReference>
<dbReference type="GeneTree" id="ENSGT00390000004263"/>
<dbReference type="PANTHER" id="PTHR10137:SF5">
    <property type="entry name" value="V-TYPE PROTON ATPASE SUBUNIT C 1"/>
    <property type="match status" value="1"/>
</dbReference>
<comment type="function">
    <text evidence="8 10">Subunit of the V1 complex of vacuolar(H+)-ATPase (V-ATPase), a multisubunit enzyme composed of a peripheral complex (V1) that hydrolyzes ATP and a membrane integral complex (V0) that translocates protons. V-ATPase is responsible for acidifying and maintaining the pH of intracellular compartments and in some cell types, is targeted to the plasma membrane, where it is responsible for acidifying the extracellular environment. Subunit C is necessary for the assembly of the catalytic sector of the enzyme and is likely to have a specific function in its catalytic activity.</text>
</comment>
<protein>
    <recommendedName>
        <fullName evidence="10">V-type proton ATPase subunit C</fullName>
    </recommendedName>
</protein>
<comment type="similarity">
    <text evidence="1 10">Belongs to the V-ATPase C subunit family.</text>
</comment>